<evidence type="ECO:0000259" key="1">
    <source>
        <dbReference type="Pfam" id="PF26640"/>
    </source>
</evidence>
<dbReference type="PANTHER" id="PTHR10622">
    <property type="entry name" value="HET DOMAIN-CONTAINING PROTEIN"/>
    <property type="match status" value="1"/>
</dbReference>
<feature type="domain" description="DUF8212" evidence="1">
    <location>
        <begin position="225"/>
        <end position="246"/>
    </location>
</feature>
<dbReference type="Pfam" id="PF26640">
    <property type="entry name" value="DUF8212"/>
    <property type="match status" value="1"/>
</dbReference>
<dbReference type="OrthoDB" id="20872at2759"/>
<gene>
    <name evidence="2" type="ORF">K432DRAFT_260976</name>
</gene>
<dbReference type="AlphaFoldDB" id="A0A8E2E9R1"/>
<organism evidence="2 3">
    <name type="scientific">Lepidopterella palustris CBS 459.81</name>
    <dbReference type="NCBI Taxonomy" id="1314670"/>
    <lineage>
        <taxon>Eukaryota</taxon>
        <taxon>Fungi</taxon>
        <taxon>Dikarya</taxon>
        <taxon>Ascomycota</taxon>
        <taxon>Pezizomycotina</taxon>
        <taxon>Dothideomycetes</taxon>
        <taxon>Pleosporomycetidae</taxon>
        <taxon>Mytilinidiales</taxon>
        <taxon>Argynnaceae</taxon>
        <taxon>Lepidopterella</taxon>
    </lineage>
</organism>
<accession>A0A8E2E9R1</accession>
<proteinExistence type="predicted"/>
<keyword evidence="3" id="KW-1185">Reference proteome</keyword>
<feature type="non-terminal residue" evidence="2">
    <location>
        <position position="1"/>
    </location>
</feature>
<dbReference type="InterPro" id="IPR058525">
    <property type="entry name" value="DUF8212"/>
</dbReference>
<evidence type="ECO:0000313" key="2">
    <source>
        <dbReference type="EMBL" id="OCK80017.1"/>
    </source>
</evidence>
<reference evidence="2 3" key="1">
    <citation type="journal article" date="2016" name="Nat. Commun.">
        <title>Ectomycorrhizal ecology is imprinted in the genome of the dominant symbiotic fungus Cenococcum geophilum.</title>
        <authorList>
            <consortium name="DOE Joint Genome Institute"/>
            <person name="Peter M."/>
            <person name="Kohler A."/>
            <person name="Ohm R.A."/>
            <person name="Kuo A."/>
            <person name="Krutzmann J."/>
            <person name="Morin E."/>
            <person name="Arend M."/>
            <person name="Barry K.W."/>
            <person name="Binder M."/>
            <person name="Choi C."/>
            <person name="Clum A."/>
            <person name="Copeland A."/>
            <person name="Grisel N."/>
            <person name="Haridas S."/>
            <person name="Kipfer T."/>
            <person name="LaButti K."/>
            <person name="Lindquist E."/>
            <person name="Lipzen A."/>
            <person name="Maire R."/>
            <person name="Meier B."/>
            <person name="Mihaltcheva S."/>
            <person name="Molinier V."/>
            <person name="Murat C."/>
            <person name="Poggeler S."/>
            <person name="Quandt C.A."/>
            <person name="Sperisen C."/>
            <person name="Tritt A."/>
            <person name="Tisserant E."/>
            <person name="Crous P.W."/>
            <person name="Henrissat B."/>
            <person name="Nehls U."/>
            <person name="Egli S."/>
            <person name="Spatafora J.W."/>
            <person name="Grigoriev I.V."/>
            <person name="Martin F.M."/>
        </authorList>
    </citation>
    <scope>NUCLEOTIDE SEQUENCE [LARGE SCALE GENOMIC DNA]</scope>
    <source>
        <strain evidence="2 3">CBS 459.81</strain>
    </source>
</reference>
<sequence>MWLINTQTLPLEHFFDEKPPPYAILSHTWEDQEIYFQEMESKEDVNGKKGYKKVKKCCNKAKEDGYNFAWVDTCWGQWIVTLGSIDKTSSAELSEAINSMFRWYENSDICAVYLGKIFDVQGYFKRSRWFTRGWSLQELIASSIVEFYTADCSAIGTKDTLKEQIAGITGIDSRALGGEDLSTYNVAERMSWAAFRETTRLEDKAYFLLGIFQVNMPLLYGEGRRAFLRLQEEILRTTEDYTIFAW</sequence>
<protein>
    <recommendedName>
        <fullName evidence="1">DUF8212 domain-containing protein</fullName>
    </recommendedName>
</protein>
<evidence type="ECO:0000313" key="3">
    <source>
        <dbReference type="Proteomes" id="UP000250266"/>
    </source>
</evidence>
<dbReference type="Proteomes" id="UP000250266">
    <property type="component" value="Unassembled WGS sequence"/>
</dbReference>
<dbReference type="EMBL" id="KV744977">
    <property type="protein sequence ID" value="OCK80017.1"/>
    <property type="molecule type" value="Genomic_DNA"/>
</dbReference>
<dbReference type="PANTHER" id="PTHR10622:SF10">
    <property type="entry name" value="HET DOMAIN-CONTAINING PROTEIN"/>
    <property type="match status" value="1"/>
</dbReference>
<name>A0A8E2E9R1_9PEZI</name>